<dbReference type="InterPro" id="IPR013766">
    <property type="entry name" value="Thioredoxin_domain"/>
</dbReference>
<evidence type="ECO:0000313" key="2">
    <source>
        <dbReference type="EMBL" id="KAK6497304.1"/>
    </source>
</evidence>
<evidence type="ECO:0000313" key="3">
    <source>
        <dbReference type="Proteomes" id="UP001307849"/>
    </source>
</evidence>
<evidence type="ECO:0000259" key="1">
    <source>
        <dbReference type="PROSITE" id="PS51352"/>
    </source>
</evidence>
<organism evidence="2 3">
    <name type="scientific">Arthrobotrys conoides</name>
    <dbReference type="NCBI Taxonomy" id="74498"/>
    <lineage>
        <taxon>Eukaryota</taxon>
        <taxon>Fungi</taxon>
        <taxon>Dikarya</taxon>
        <taxon>Ascomycota</taxon>
        <taxon>Pezizomycotina</taxon>
        <taxon>Orbiliomycetes</taxon>
        <taxon>Orbiliales</taxon>
        <taxon>Orbiliaceae</taxon>
        <taxon>Arthrobotrys</taxon>
    </lineage>
</organism>
<proteinExistence type="predicted"/>
<gene>
    <name evidence="2" type="ORF">TWF506_004777</name>
</gene>
<dbReference type="SUPFAM" id="SSF52833">
    <property type="entry name" value="Thioredoxin-like"/>
    <property type="match status" value="1"/>
</dbReference>
<dbReference type="PROSITE" id="PS51352">
    <property type="entry name" value="THIOREDOXIN_2"/>
    <property type="match status" value="1"/>
</dbReference>
<dbReference type="Proteomes" id="UP001307849">
    <property type="component" value="Unassembled WGS sequence"/>
</dbReference>
<dbReference type="Gene3D" id="3.40.30.10">
    <property type="entry name" value="Glutaredoxin"/>
    <property type="match status" value="1"/>
</dbReference>
<dbReference type="InterPro" id="IPR036249">
    <property type="entry name" value="Thioredoxin-like_sf"/>
</dbReference>
<dbReference type="AlphaFoldDB" id="A0AAN8N2M9"/>
<feature type="domain" description="Thioredoxin" evidence="1">
    <location>
        <begin position="1"/>
        <end position="114"/>
    </location>
</feature>
<comment type="caution">
    <text evidence="2">The sequence shown here is derived from an EMBL/GenBank/DDBJ whole genome shotgun (WGS) entry which is preliminary data.</text>
</comment>
<name>A0AAN8N2M9_9PEZI</name>
<accession>A0AAN8N2M9</accession>
<keyword evidence="3" id="KW-1185">Reference proteome</keyword>
<reference evidence="2 3" key="1">
    <citation type="submission" date="2019-10" db="EMBL/GenBank/DDBJ databases">
        <authorList>
            <person name="Palmer J.M."/>
        </authorList>
    </citation>
    <scope>NUCLEOTIDE SEQUENCE [LARGE SCALE GENOMIC DNA]</scope>
    <source>
        <strain evidence="2 3">TWF506</strain>
    </source>
</reference>
<dbReference type="EMBL" id="JAVHJM010000015">
    <property type="protein sequence ID" value="KAK6497304.1"/>
    <property type="molecule type" value="Genomic_DNA"/>
</dbReference>
<sequence length="128" mass="14664">MPMRTEEIATYEDFQAQLTRGKPTAVFLFWTECGYCDDIAPFFEEQFLHENHKHIEFFRVDKDSELGKKLRAQYNIKAYPRFLVFNAPNISGVDVVPGLRIHDDNAIIIEKGGNKQALLSQTLAHCSG</sequence>
<dbReference type="Pfam" id="PF00085">
    <property type="entry name" value="Thioredoxin"/>
    <property type="match status" value="1"/>
</dbReference>
<protein>
    <recommendedName>
        <fullName evidence="1">Thioredoxin domain-containing protein</fullName>
    </recommendedName>
</protein>
<dbReference type="CDD" id="cd02947">
    <property type="entry name" value="TRX_family"/>
    <property type="match status" value="1"/>
</dbReference>